<organism evidence="3 4">
    <name type="scientific">Tieghemostelium lacteum</name>
    <name type="common">Slime mold</name>
    <name type="synonym">Dictyostelium lacteum</name>
    <dbReference type="NCBI Taxonomy" id="361077"/>
    <lineage>
        <taxon>Eukaryota</taxon>
        <taxon>Amoebozoa</taxon>
        <taxon>Evosea</taxon>
        <taxon>Eumycetozoa</taxon>
        <taxon>Dictyostelia</taxon>
        <taxon>Dictyosteliales</taxon>
        <taxon>Raperosteliaceae</taxon>
        <taxon>Tieghemostelium</taxon>
    </lineage>
</organism>
<keyword evidence="1" id="KW-0732">Signal</keyword>
<evidence type="ECO:0000256" key="1">
    <source>
        <dbReference type="SAM" id="SignalP"/>
    </source>
</evidence>
<comment type="caution">
    <text evidence="3">The sequence shown here is derived from an EMBL/GenBank/DDBJ whole genome shotgun (WGS) entry which is preliminary data.</text>
</comment>
<evidence type="ECO:0000313" key="4">
    <source>
        <dbReference type="Proteomes" id="UP000076078"/>
    </source>
</evidence>
<evidence type="ECO:0000313" key="3">
    <source>
        <dbReference type="EMBL" id="KYQ91640.1"/>
    </source>
</evidence>
<sequence length="1101" mass="123090">MTTKASVLLMLVLALIFVNTIQCTVTISSFQFSETELYWTTPYVPSTTLTLGVETSGKDSITEISDGYLNIRLGEFRVLNLQFTQVNYFDGGDNYLNVTMCIPVTLIEACGINMNEQSSECELSVTVNLRDGNQVNFNSKFLQRFPKGTLTAYQNIQPPQLNSFSVTIHPDGPLATFELSVSHFGIGMRSIVIDYSNGTAYSSLCINTFQTINGLYYSEVILPIATMGLFYTIEGVTLNDFEYNEANLDADQMLTLYGVSNFTVIPTFQPTASGEPLFTHQYEDFGTLSSNVLTNLLVHVFLIDPTVTITSNLYNVWDCYNNYQNSTYIIVNCPMLPNQSTEQYFIAINANNLLGETYAVSIPFQYNNNNNKLPQFIGASFSVDTIYQLKPFFLEMNYTFTTWASTINDLYIQTDDGQPDQNYLVDFLVSGNAQNGTMSIYVPFDCRYQSMSKYQIGIFDSKGKQSFSKEIGPETTAPTTHYETEFFMTFNQTVFDLSLYGSSVIPFLLTSVSPNNQDLIWNSEGTIQVWSLDSTINYPTSSGATDSFDFENGEISRTNTSIQFDTFIQLTAQSIGIVQLYGQTSVTFLIGSAIDITQYLFTQSCFDIKPVQFQETLLVDFSVSPSPTIQSSITDSISFSAVFKGDPVVALNVTFYESKTIVPCSLDLLNEQSYYISTFTCTMVTQNMETQLLFIYLSAEIKGTLFSVYNLMLQQSSFPSVLNITGPVSSGMVPSIESLNTQFNYETNNITLDYTISTPDDISLIEIQVHVLSQSIESATFYGIYSPVYVDFPYQTSGTLNVDLCSLQSFLYAYQSIGLMIRLVDTNEVFYDFPMDTLVDIDPSLNLTVNPMGCDFNGPRLVNISIVGGNSIDTSTGPVDLNIQLQITDDISGFQYLIYTVKSIETSLSNYFYYSGNLTSSSIVSGNIRNGIYEISAIPIGQYTTGQFRVDIEYLSDQSGNQRWFTYENINIITQGSNIFNVTSSTVKQVTNTQLTSLSVTYNSNQTLINFGISVEGTVSFVYIYPMGTRETVIEANLNPINNQFQIINYQPSNLPSGLYYISICMTSFESLSTTCLSYQDLLNAGLPNSFIYINDYYQFF</sequence>
<accession>A0A151ZCG9</accession>
<gene>
    <name evidence="3" type="ORF">DLAC_07414</name>
</gene>
<feature type="chain" id="PRO_5007593119" description="DUF7743 domain-containing protein" evidence="1">
    <location>
        <begin position="24"/>
        <end position="1101"/>
    </location>
</feature>
<dbReference type="EMBL" id="LODT01000034">
    <property type="protein sequence ID" value="KYQ91640.1"/>
    <property type="molecule type" value="Genomic_DNA"/>
</dbReference>
<dbReference type="Proteomes" id="UP000076078">
    <property type="component" value="Unassembled WGS sequence"/>
</dbReference>
<reference evidence="3 4" key="1">
    <citation type="submission" date="2015-12" db="EMBL/GenBank/DDBJ databases">
        <title>Dictyostelia acquired genes for synthesis and detection of signals that induce cell-type specialization by lateral gene transfer from prokaryotes.</title>
        <authorList>
            <person name="Gloeckner G."/>
            <person name="Schaap P."/>
        </authorList>
    </citation>
    <scope>NUCLEOTIDE SEQUENCE [LARGE SCALE GENOMIC DNA]</scope>
    <source>
        <strain evidence="3 4">TK</strain>
    </source>
</reference>
<keyword evidence="4" id="KW-1185">Reference proteome</keyword>
<feature type="signal peptide" evidence="1">
    <location>
        <begin position="1"/>
        <end position="23"/>
    </location>
</feature>
<dbReference type="InParanoid" id="A0A151ZCG9"/>
<evidence type="ECO:0000259" key="2">
    <source>
        <dbReference type="Pfam" id="PF24893"/>
    </source>
</evidence>
<dbReference type="AlphaFoldDB" id="A0A151ZCG9"/>
<dbReference type="Pfam" id="PF24893">
    <property type="entry name" value="DUF7743"/>
    <property type="match status" value="1"/>
</dbReference>
<protein>
    <recommendedName>
        <fullName evidence="2">DUF7743 domain-containing protein</fullName>
    </recommendedName>
</protein>
<dbReference type="InterPro" id="IPR056645">
    <property type="entry name" value="DUF7743"/>
</dbReference>
<feature type="domain" description="DUF7743" evidence="2">
    <location>
        <begin position="876"/>
        <end position="993"/>
    </location>
</feature>
<proteinExistence type="predicted"/>
<name>A0A151ZCG9_TIELA</name>